<reference evidence="4" key="1">
    <citation type="journal article" date="2013" name="PLoS ONE">
        <title>Metagenomic insights into the carbohydrate-active enzymes carried by the microorganisms adhering to solid digesta in the rumen of cows.</title>
        <authorList>
            <person name="Wang L."/>
            <person name="Hatem A."/>
            <person name="Catalyurek U.V."/>
            <person name="Morrison M."/>
            <person name="Yu Z."/>
        </authorList>
    </citation>
    <scope>NUCLEOTIDE SEQUENCE</scope>
</reference>
<feature type="domain" description="FHA" evidence="3">
    <location>
        <begin position="89"/>
        <end position="156"/>
    </location>
</feature>
<name>W0FQ85_9BACT</name>
<dbReference type="CDD" id="cd00060">
    <property type="entry name" value="FHA"/>
    <property type="match status" value="1"/>
</dbReference>
<dbReference type="EMBL" id="KC246845">
    <property type="protein sequence ID" value="AHF25654.1"/>
    <property type="molecule type" value="Genomic_DNA"/>
</dbReference>
<dbReference type="Gene3D" id="2.60.200.20">
    <property type="match status" value="1"/>
</dbReference>
<proteinExistence type="predicted"/>
<organism evidence="4">
    <name type="scientific">uncultured bacterium Contigcl_30</name>
    <dbReference type="NCBI Taxonomy" id="1393670"/>
    <lineage>
        <taxon>Bacteria</taxon>
        <taxon>environmental samples</taxon>
    </lineage>
</organism>
<keyword evidence="2" id="KW-0472">Membrane</keyword>
<evidence type="ECO:0000313" key="4">
    <source>
        <dbReference type="EMBL" id="AHF25654.1"/>
    </source>
</evidence>
<evidence type="ECO:0000256" key="1">
    <source>
        <dbReference type="SAM" id="MobiDB-lite"/>
    </source>
</evidence>
<accession>W0FQ85</accession>
<dbReference type="InterPro" id="IPR008984">
    <property type="entry name" value="SMAD_FHA_dom_sf"/>
</dbReference>
<sequence>MNRKEEIRIPVVSSGVYTALFTVSRYLFPFLAVLMLIFFLLWLLSDHRARRDRIRNLPGYGTVGELVVLSGGPSLESNTWFPVPREGVLGALRSCDLVIPCAGVRGHHLDFAWRDGLGLLIYPYSGCEVLINGTPVTCHTAVVSVPLTHGSILQVGSAVLRLHLFAALDHSPRPEEISVIPVPQDQALTDPLQPAPAAQSQSFAWHSADLSAPVDPALPDLPFSGTPPMAVPPMPDLPLSTPSPTAVPAQPDLPFSTPSPTAVSTVPSQETPPSQSRSRLHRSDHWEEDWSE</sequence>
<dbReference type="Pfam" id="PF00498">
    <property type="entry name" value="FHA"/>
    <property type="match status" value="1"/>
</dbReference>
<dbReference type="AlphaFoldDB" id="W0FQ85"/>
<dbReference type="SUPFAM" id="SSF49879">
    <property type="entry name" value="SMAD/FHA domain"/>
    <property type="match status" value="1"/>
</dbReference>
<protein>
    <recommendedName>
        <fullName evidence="3">FHA domain-containing protein</fullName>
    </recommendedName>
</protein>
<feature type="compositionally biased region" description="Polar residues" evidence="1">
    <location>
        <begin position="256"/>
        <end position="277"/>
    </location>
</feature>
<dbReference type="InterPro" id="IPR000253">
    <property type="entry name" value="FHA_dom"/>
</dbReference>
<evidence type="ECO:0000256" key="2">
    <source>
        <dbReference type="SAM" id="Phobius"/>
    </source>
</evidence>
<keyword evidence="2" id="KW-0812">Transmembrane</keyword>
<keyword evidence="2" id="KW-1133">Transmembrane helix</keyword>
<feature type="transmembrane region" description="Helical" evidence="2">
    <location>
        <begin position="26"/>
        <end position="45"/>
    </location>
</feature>
<evidence type="ECO:0000259" key="3">
    <source>
        <dbReference type="Pfam" id="PF00498"/>
    </source>
</evidence>
<feature type="region of interest" description="Disordered" evidence="1">
    <location>
        <begin position="216"/>
        <end position="292"/>
    </location>
</feature>